<evidence type="ECO:0000313" key="2">
    <source>
        <dbReference type="EMBL" id="AOR79169.1"/>
    </source>
</evidence>
<evidence type="ECO:0000313" key="4">
    <source>
        <dbReference type="Proteomes" id="UP000024329"/>
    </source>
</evidence>
<dbReference type="Pfam" id="PF00903">
    <property type="entry name" value="Glyoxalase"/>
    <property type="match status" value="1"/>
</dbReference>
<dbReference type="eggNOG" id="COG0346">
    <property type="taxonomic scope" value="Bacteria"/>
</dbReference>
<protein>
    <submittedName>
        <fullName evidence="3">Glyoxalase/bleomycin resistance protein/dioxygenase</fullName>
    </submittedName>
</protein>
<keyword evidence="3" id="KW-0223">Dioxygenase</keyword>
<dbReference type="Proteomes" id="UP000024329">
    <property type="component" value="Unassembled WGS sequence"/>
</dbReference>
<dbReference type="SUPFAM" id="SSF54593">
    <property type="entry name" value="Glyoxalase/Bleomycin resistance protein/Dihydroxybiphenyl dioxygenase"/>
    <property type="match status" value="2"/>
</dbReference>
<reference evidence="5" key="3">
    <citation type="journal article" date="2017" name="J. Biotechnol.">
        <title>Complete genome sequence of Novosphingobium resinovorum SA1, a versatile xenobiotic-degrading bacterium capable of utilizing sulfanilic acid.</title>
        <authorList>
            <person name="Hegedus B."/>
            <person name="Kos P.B."/>
            <person name="Balint B."/>
            <person name="Maroti G."/>
            <person name="Gan H.M."/>
            <person name="Perei K."/>
            <person name="Rakhely G."/>
        </authorList>
    </citation>
    <scope>NUCLEOTIDE SEQUENCE [LARGE SCALE GENOMIC DNA]</scope>
    <source>
        <strain evidence="5">SA1</strain>
    </source>
</reference>
<dbReference type="RefSeq" id="WP_036528544.1">
    <property type="nucleotide sequence ID" value="NZ_CP017076.1"/>
</dbReference>
<dbReference type="InterPro" id="IPR037523">
    <property type="entry name" value="VOC_core"/>
</dbReference>
<dbReference type="InterPro" id="IPR004360">
    <property type="entry name" value="Glyas_Fos-R_dOase_dom"/>
</dbReference>
<dbReference type="EMBL" id="JFYZ01000030">
    <property type="protein sequence ID" value="EZP78313.1"/>
    <property type="molecule type" value="Genomic_DNA"/>
</dbReference>
<evidence type="ECO:0000259" key="1">
    <source>
        <dbReference type="PROSITE" id="PS51819"/>
    </source>
</evidence>
<evidence type="ECO:0000313" key="5">
    <source>
        <dbReference type="Proteomes" id="UP000094626"/>
    </source>
</evidence>
<dbReference type="Proteomes" id="UP000094626">
    <property type="component" value="Plasmid pSA1"/>
</dbReference>
<reference evidence="3 4" key="1">
    <citation type="submission" date="2014-03" db="EMBL/GenBank/DDBJ databases">
        <title>Whole genome sequence of Novosphingobium resinovorum KF1.</title>
        <authorList>
            <person name="Gan H.M."/>
            <person name="Gan H.Y."/>
            <person name="Chew T.H."/>
            <person name="Savka M.A."/>
        </authorList>
    </citation>
    <scope>NUCLEOTIDE SEQUENCE [LARGE SCALE GENOMIC DNA]</scope>
    <source>
        <strain evidence="3 4">KF1</strain>
    </source>
</reference>
<dbReference type="KEGG" id="nre:BES08_20025"/>
<gene>
    <name evidence="2" type="ORF">BES08_20025</name>
    <name evidence="3" type="ORF">BV97_04289</name>
</gene>
<dbReference type="PROSITE" id="PS51819">
    <property type="entry name" value="VOC"/>
    <property type="match status" value="1"/>
</dbReference>
<accession>A0A031JQA3</accession>
<reference evidence="2" key="2">
    <citation type="submission" date="2016-08" db="EMBL/GenBank/DDBJ databases">
        <authorList>
            <person name="Seilhamer J.J."/>
        </authorList>
    </citation>
    <scope>NUCLEOTIDE SEQUENCE [LARGE SCALE GENOMIC DNA]</scope>
    <source>
        <strain evidence="2">SA1</strain>
        <plasmid evidence="2">pSA1</plasmid>
    </source>
</reference>
<keyword evidence="2" id="KW-0614">Plasmid</keyword>
<dbReference type="OrthoDB" id="7495471at2"/>
<evidence type="ECO:0000313" key="3">
    <source>
        <dbReference type="EMBL" id="EZP78313.1"/>
    </source>
</evidence>
<keyword evidence="5" id="KW-1185">Reference proteome</keyword>
<dbReference type="Gene3D" id="3.10.180.10">
    <property type="entry name" value="2,3-Dihydroxybiphenyl 1,2-Dioxygenase, domain 1"/>
    <property type="match status" value="2"/>
</dbReference>
<dbReference type="AlphaFoldDB" id="A0A031JQA3"/>
<dbReference type="InterPro" id="IPR029068">
    <property type="entry name" value="Glyas_Bleomycin-R_OHBP_Dase"/>
</dbReference>
<geneLocation type="plasmid" evidence="2 5">
    <name>pSA1</name>
</geneLocation>
<keyword evidence="3" id="KW-0560">Oxidoreductase</keyword>
<proteinExistence type="predicted"/>
<sequence length="321" mass="34624">MIIQPIQEAVVSTFDIERLAAPLMQVCGYDRVDLPDAPPSQFAAWHVPQQCTRIEQALFVPQNTVSGRGALRLVRFHGVEQKVMRSSQRTWDTGGIFDVDMFSADVDKVYRGLQRHGWTAFGEPVDYSEAHFSVRQVVAIGPDGLNLAVIQRYSPEVPGLDPSGRLSPVFNSTQMVADIEGAIAFYVDVLGWHKDLDFMVEGVAEPGADVLGLPLPAAIGAQRRVVIFNPPGPSVGGVELIHNAAMYGRRCDADCAAPNVGILCLRFEVDDAHAYAAAIAGRGGSLHIEPAAFVIAPYGTVTLFAVRSPEGAIVEFFSHGG</sequence>
<feature type="domain" description="VOC" evidence="1">
    <location>
        <begin position="165"/>
        <end position="319"/>
    </location>
</feature>
<dbReference type="PATRIC" id="fig|158500.4.peg.4357"/>
<dbReference type="GO" id="GO:0051213">
    <property type="term" value="F:dioxygenase activity"/>
    <property type="evidence" value="ECO:0007669"/>
    <property type="project" value="UniProtKB-KW"/>
</dbReference>
<dbReference type="EMBL" id="CP017076">
    <property type="protein sequence ID" value="AOR79169.1"/>
    <property type="molecule type" value="Genomic_DNA"/>
</dbReference>
<organism evidence="3 4">
    <name type="scientific">Novosphingobium resinovorum</name>
    <dbReference type="NCBI Taxonomy" id="158500"/>
    <lineage>
        <taxon>Bacteria</taxon>
        <taxon>Pseudomonadati</taxon>
        <taxon>Pseudomonadota</taxon>
        <taxon>Alphaproteobacteria</taxon>
        <taxon>Sphingomonadales</taxon>
        <taxon>Sphingomonadaceae</taxon>
        <taxon>Novosphingobium</taxon>
    </lineage>
</organism>
<name>A0A031JQA3_9SPHN</name>